<keyword evidence="2" id="KW-1185">Reference proteome</keyword>
<reference evidence="1 2" key="1">
    <citation type="journal article" date="2021" name="Elife">
        <title>Chloroplast acquisition without the gene transfer in kleptoplastic sea slugs, Plakobranchus ocellatus.</title>
        <authorList>
            <person name="Maeda T."/>
            <person name="Takahashi S."/>
            <person name="Yoshida T."/>
            <person name="Shimamura S."/>
            <person name="Takaki Y."/>
            <person name="Nagai Y."/>
            <person name="Toyoda A."/>
            <person name="Suzuki Y."/>
            <person name="Arimoto A."/>
            <person name="Ishii H."/>
            <person name="Satoh N."/>
            <person name="Nishiyama T."/>
            <person name="Hasebe M."/>
            <person name="Maruyama T."/>
            <person name="Minagawa J."/>
            <person name="Obokata J."/>
            <person name="Shigenobu S."/>
        </authorList>
    </citation>
    <scope>NUCLEOTIDE SEQUENCE [LARGE SCALE GENOMIC DNA]</scope>
</reference>
<name>A0AAV4BGF4_9GAST</name>
<comment type="caution">
    <text evidence="1">The sequence shown here is derived from an EMBL/GenBank/DDBJ whole genome shotgun (WGS) entry which is preliminary data.</text>
</comment>
<sequence length="86" mass="9368">MDDATSKAANYAQLPNKSRCLRAMFPGRAVNPGEGNLLHPVPPREVFPQDIAGVPSYTHFYCPLELTDFAAGLQGQKEKRGGNPLK</sequence>
<protein>
    <submittedName>
        <fullName evidence="1">Uncharacterized protein</fullName>
    </submittedName>
</protein>
<organism evidence="1 2">
    <name type="scientific">Plakobranchus ocellatus</name>
    <dbReference type="NCBI Taxonomy" id="259542"/>
    <lineage>
        <taxon>Eukaryota</taxon>
        <taxon>Metazoa</taxon>
        <taxon>Spiralia</taxon>
        <taxon>Lophotrochozoa</taxon>
        <taxon>Mollusca</taxon>
        <taxon>Gastropoda</taxon>
        <taxon>Heterobranchia</taxon>
        <taxon>Euthyneura</taxon>
        <taxon>Panpulmonata</taxon>
        <taxon>Sacoglossa</taxon>
        <taxon>Placobranchoidea</taxon>
        <taxon>Plakobranchidae</taxon>
        <taxon>Plakobranchus</taxon>
    </lineage>
</organism>
<proteinExistence type="predicted"/>
<dbReference type="Proteomes" id="UP000735302">
    <property type="component" value="Unassembled WGS sequence"/>
</dbReference>
<dbReference type="AlphaFoldDB" id="A0AAV4BGF4"/>
<gene>
    <name evidence="1" type="ORF">PoB_004613500</name>
</gene>
<dbReference type="EMBL" id="BLXT01005070">
    <property type="protein sequence ID" value="GFO19630.1"/>
    <property type="molecule type" value="Genomic_DNA"/>
</dbReference>
<evidence type="ECO:0000313" key="1">
    <source>
        <dbReference type="EMBL" id="GFO19630.1"/>
    </source>
</evidence>
<evidence type="ECO:0000313" key="2">
    <source>
        <dbReference type="Proteomes" id="UP000735302"/>
    </source>
</evidence>
<accession>A0AAV4BGF4</accession>